<gene>
    <name evidence="1" type="ORF">CUC15_11260</name>
</gene>
<dbReference type="EMBL" id="CP024848">
    <property type="protein sequence ID" value="AXI11161.1"/>
    <property type="molecule type" value="Genomic_DNA"/>
</dbReference>
<evidence type="ECO:0000313" key="1">
    <source>
        <dbReference type="EMBL" id="AXI11161.1"/>
    </source>
</evidence>
<dbReference type="Proteomes" id="UP000253908">
    <property type="component" value="Chromosome"/>
</dbReference>
<dbReference type="KEGG" id="ocn:CUC15_11260"/>
<protein>
    <submittedName>
        <fullName evidence="1">Uncharacterized protein</fullName>
    </submittedName>
</protein>
<reference evidence="2" key="1">
    <citation type="submission" date="2017-11" db="EMBL/GenBank/DDBJ databases">
        <authorList>
            <person name="Zhu W."/>
        </authorList>
    </citation>
    <scope>NUCLEOTIDE SEQUENCE [LARGE SCALE GENOMIC DNA]</scope>
    <source>
        <strain evidence="2">160</strain>
    </source>
</reference>
<evidence type="ECO:0000313" key="2">
    <source>
        <dbReference type="Proteomes" id="UP000253908"/>
    </source>
</evidence>
<organism evidence="1 2">
    <name type="scientific">Oceanobacillus zhaokaii</name>
    <dbReference type="NCBI Taxonomy" id="2052660"/>
    <lineage>
        <taxon>Bacteria</taxon>
        <taxon>Bacillati</taxon>
        <taxon>Bacillota</taxon>
        <taxon>Bacilli</taxon>
        <taxon>Bacillales</taxon>
        <taxon>Bacillaceae</taxon>
        <taxon>Oceanobacillus</taxon>
    </lineage>
</organism>
<dbReference type="Gene3D" id="3.30.1490.480">
    <property type="entry name" value="Endolytic murein transglycosylase"/>
    <property type="match status" value="1"/>
</dbReference>
<keyword evidence="2" id="KW-1185">Reference proteome</keyword>
<accession>A0A345PMD1</accession>
<proteinExistence type="predicted"/>
<dbReference type="OrthoDB" id="2691730at2"/>
<sequence>MNIEPGMPASTITSVLAEQGIIENAGEFNSYLDEHDYTLKVRMGTHEVTSAMSFYELAEAITK</sequence>
<name>A0A345PMD1_9BACI</name>
<dbReference type="AlphaFoldDB" id="A0A345PMD1"/>